<sequence>MRETSSSFGSRRLPSTACYHLQPDVNTLQPDVSSLHPDATSPPAKISKMYTIRIGFPKSVTHSTSL</sequence>
<reference evidence="1" key="2">
    <citation type="submission" date="2020-11" db="EMBL/GenBank/DDBJ databases">
        <authorList>
            <person name="McCartney M.A."/>
            <person name="Auch B."/>
            <person name="Kono T."/>
            <person name="Mallez S."/>
            <person name="Becker A."/>
            <person name="Gohl D.M."/>
            <person name="Silverstein K.A.T."/>
            <person name="Koren S."/>
            <person name="Bechman K.B."/>
            <person name="Herman A."/>
            <person name="Abrahante J.E."/>
            <person name="Garbe J."/>
        </authorList>
    </citation>
    <scope>NUCLEOTIDE SEQUENCE</scope>
    <source>
        <strain evidence="1">Duluth1</strain>
        <tissue evidence="1">Whole animal</tissue>
    </source>
</reference>
<accession>A0A9D4G9D6</accession>
<name>A0A9D4G9D6_DREPO</name>
<evidence type="ECO:0000313" key="2">
    <source>
        <dbReference type="Proteomes" id="UP000828390"/>
    </source>
</evidence>
<gene>
    <name evidence="1" type="ORF">DPMN_141284</name>
</gene>
<evidence type="ECO:0000313" key="1">
    <source>
        <dbReference type="EMBL" id="KAH3812843.1"/>
    </source>
</evidence>
<protein>
    <submittedName>
        <fullName evidence="1">Uncharacterized protein</fullName>
    </submittedName>
</protein>
<organism evidence="1 2">
    <name type="scientific">Dreissena polymorpha</name>
    <name type="common">Zebra mussel</name>
    <name type="synonym">Mytilus polymorpha</name>
    <dbReference type="NCBI Taxonomy" id="45954"/>
    <lineage>
        <taxon>Eukaryota</taxon>
        <taxon>Metazoa</taxon>
        <taxon>Spiralia</taxon>
        <taxon>Lophotrochozoa</taxon>
        <taxon>Mollusca</taxon>
        <taxon>Bivalvia</taxon>
        <taxon>Autobranchia</taxon>
        <taxon>Heteroconchia</taxon>
        <taxon>Euheterodonta</taxon>
        <taxon>Imparidentia</taxon>
        <taxon>Neoheterodontei</taxon>
        <taxon>Myida</taxon>
        <taxon>Dreissenoidea</taxon>
        <taxon>Dreissenidae</taxon>
        <taxon>Dreissena</taxon>
    </lineage>
</organism>
<dbReference type="AlphaFoldDB" id="A0A9D4G9D6"/>
<dbReference type="EMBL" id="JAIWYP010000006">
    <property type="protein sequence ID" value="KAH3812843.1"/>
    <property type="molecule type" value="Genomic_DNA"/>
</dbReference>
<comment type="caution">
    <text evidence="1">The sequence shown here is derived from an EMBL/GenBank/DDBJ whole genome shotgun (WGS) entry which is preliminary data.</text>
</comment>
<keyword evidence="2" id="KW-1185">Reference proteome</keyword>
<dbReference type="Proteomes" id="UP000828390">
    <property type="component" value="Unassembled WGS sequence"/>
</dbReference>
<reference evidence="1" key="1">
    <citation type="journal article" date="2019" name="bioRxiv">
        <title>The Genome of the Zebra Mussel, Dreissena polymorpha: A Resource for Invasive Species Research.</title>
        <authorList>
            <person name="McCartney M.A."/>
            <person name="Auch B."/>
            <person name="Kono T."/>
            <person name="Mallez S."/>
            <person name="Zhang Y."/>
            <person name="Obille A."/>
            <person name="Becker A."/>
            <person name="Abrahante J.E."/>
            <person name="Garbe J."/>
            <person name="Badalamenti J.P."/>
            <person name="Herman A."/>
            <person name="Mangelson H."/>
            <person name="Liachko I."/>
            <person name="Sullivan S."/>
            <person name="Sone E.D."/>
            <person name="Koren S."/>
            <person name="Silverstein K.A.T."/>
            <person name="Beckman K.B."/>
            <person name="Gohl D.M."/>
        </authorList>
    </citation>
    <scope>NUCLEOTIDE SEQUENCE</scope>
    <source>
        <strain evidence="1">Duluth1</strain>
        <tissue evidence="1">Whole animal</tissue>
    </source>
</reference>
<proteinExistence type="predicted"/>